<evidence type="ECO:0000313" key="3">
    <source>
        <dbReference type="Proteomes" id="UP000230233"/>
    </source>
</evidence>
<dbReference type="InterPro" id="IPR001810">
    <property type="entry name" value="F-box_dom"/>
</dbReference>
<reference evidence="3" key="1">
    <citation type="submission" date="2017-10" db="EMBL/GenBank/DDBJ databases">
        <title>Rapid genome shrinkage in a self-fertile nematode reveals novel sperm competition proteins.</title>
        <authorList>
            <person name="Yin D."/>
            <person name="Schwarz E.M."/>
            <person name="Thomas C.G."/>
            <person name="Felde R.L."/>
            <person name="Korf I.F."/>
            <person name="Cutter A.D."/>
            <person name="Schartner C.M."/>
            <person name="Ralston E.J."/>
            <person name="Meyer B.J."/>
            <person name="Haag E.S."/>
        </authorList>
    </citation>
    <scope>NUCLEOTIDE SEQUENCE [LARGE SCALE GENOMIC DNA]</scope>
    <source>
        <strain evidence="3">JU1422</strain>
    </source>
</reference>
<dbReference type="OrthoDB" id="5904264at2759"/>
<evidence type="ECO:0000313" key="2">
    <source>
        <dbReference type="EMBL" id="PIC22547.1"/>
    </source>
</evidence>
<dbReference type="PROSITE" id="PS50181">
    <property type="entry name" value="FBOX"/>
    <property type="match status" value="1"/>
</dbReference>
<keyword evidence="3" id="KW-1185">Reference proteome</keyword>
<dbReference type="Proteomes" id="UP000230233">
    <property type="component" value="Chromosome V"/>
</dbReference>
<accession>A0A2G5T5K3</accession>
<dbReference type="AlphaFoldDB" id="A0A2G5T5K3"/>
<dbReference type="PANTHER" id="PTHR21503:SF8">
    <property type="entry name" value="F-BOX ASSOCIATED DOMAIN-CONTAINING PROTEIN-RELATED"/>
    <property type="match status" value="1"/>
</dbReference>
<proteinExistence type="predicted"/>
<dbReference type="EMBL" id="PDUG01000005">
    <property type="protein sequence ID" value="PIC22547.1"/>
    <property type="molecule type" value="Genomic_DNA"/>
</dbReference>
<feature type="domain" description="F-box" evidence="1">
    <location>
        <begin position="2"/>
        <end position="49"/>
    </location>
</feature>
<protein>
    <recommendedName>
        <fullName evidence="1">F-box domain-containing protein</fullName>
    </recommendedName>
</protein>
<gene>
    <name evidence="2" type="primary">Cnig_chr_V.g16563</name>
    <name evidence="2" type="ORF">B9Z55_016563</name>
</gene>
<organism evidence="2 3">
    <name type="scientific">Caenorhabditis nigoni</name>
    <dbReference type="NCBI Taxonomy" id="1611254"/>
    <lineage>
        <taxon>Eukaryota</taxon>
        <taxon>Metazoa</taxon>
        <taxon>Ecdysozoa</taxon>
        <taxon>Nematoda</taxon>
        <taxon>Chromadorea</taxon>
        <taxon>Rhabditida</taxon>
        <taxon>Rhabditina</taxon>
        <taxon>Rhabditomorpha</taxon>
        <taxon>Rhabditoidea</taxon>
        <taxon>Rhabditidae</taxon>
        <taxon>Peloderinae</taxon>
        <taxon>Caenorhabditis</taxon>
    </lineage>
</organism>
<comment type="caution">
    <text evidence="2">The sequence shown here is derived from an EMBL/GenBank/DDBJ whole genome shotgun (WGS) entry which is preliminary data.</text>
</comment>
<dbReference type="PANTHER" id="PTHR21503">
    <property type="entry name" value="F-BOX-CONTAINING HYPOTHETICAL PROTEIN C.ELEGANS"/>
    <property type="match status" value="1"/>
</dbReference>
<name>A0A2G5T5K3_9PELO</name>
<sequence length="360" mass="42138">MPVNLLKLPFLVSGFVVTELDYQELFLLSKCSRRTYYLVEKARITVPKINFQFEKCDGYDTIVVKAGTDKGRFYITSVKHVSELDLEEVRNVEPGLDSETDKNIETWYEEEQSRYRNVTRFRHRIKRTSEPMAVQKETQDYINSIFHYSGTHNLDISMECEGPLPNIKNVKYLTIMDDAVDTQILTNVLEKYPDIRTLAVFSEIIGDIPNDSPLFQVQSLSVKPRCGPHFFHNFTGRNLWLICVTLTEQDIIQFLHKWIANEAYHNLETAIIRAEPTFRINQNLIRESIEFEEYDSEEPEKRPKSYISVDAPFFYYPSPRAREAYPLRNDEYVEIKRNTDGKRAFLAIYPGAVRFLVPKD</sequence>
<evidence type="ECO:0000259" key="1">
    <source>
        <dbReference type="PROSITE" id="PS50181"/>
    </source>
</evidence>